<name>A0A9P6Q9K3_9FUNG</name>
<dbReference type="Gene3D" id="3.30.200.20">
    <property type="entry name" value="Phosphorylase Kinase, domain 1"/>
    <property type="match status" value="1"/>
</dbReference>
<evidence type="ECO:0000313" key="1">
    <source>
        <dbReference type="EMBL" id="KAG0263673.1"/>
    </source>
</evidence>
<dbReference type="Proteomes" id="UP000807716">
    <property type="component" value="Unassembled WGS sequence"/>
</dbReference>
<accession>A0A9P6Q9K3</accession>
<evidence type="ECO:0008006" key="3">
    <source>
        <dbReference type="Google" id="ProtNLM"/>
    </source>
</evidence>
<gene>
    <name evidence="1" type="ORF">DFQ27_001630</name>
</gene>
<dbReference type="InterPro" id="IPR011009">
    <property type="entry name" value="Kinase-like_dom_sf"/>
</dbReference>
<comment type="caution">
    <text evidence="1">The sequence shown here is derived from an EMBL/GenBank/DDBJ whole genome shotgun (WGS) entry which is preliminary data.</text>
</comment>
<dbReference type="EMBL" id="JAAAJB010000156">
    <property type="protein sequence ID" value="KAG0263673.1"/>
    <property type="molecule type" value="Genomic_DNA"/>
</dbReference>
<evidence type="ECO:0000313" key="2">
    <source>
        <dbReference type="Proteomes" id="UP000807716"/>
    </source>
</evidence>
<keyword evidence="2" id="KW-1185">Reference proteome</keyword>
<sequence>MTHNYTVMTFDRGGELQLVDHTLASNTTLKTNKELCAGKYGHVYRATWKKRKVAFKQFFVEQDDVQQAASASPNVLLTCLMEVKPCDFGLATVKVCSVAMSTALKKTFHRELPALKPKYSTKSDIYTLSVS</sequence>
<protein>
    <recommendedName>
        <fullName evidence="3">Protein kinase domain-containing protein</fullName>
    </recommendedName>
</protein>
<dbReference type="SUPFAM" id="SSF56112">
    <property type="entry name" value="Protein kinase-like (PK-like)"/>
    <property type="match status" value="1"/>
</dbReference>
<organism evidence="1 2">
    <name type="scientific">Actinomortierella ambigua</name>
    <dbReference type="NCBI Taxonomy" id="1343610"/>
    <lineage>
        <taxon>Eukaryota</taxon>
        <taxon>Fungi</taxon>
        <taxon>Fungi incertae sedis</taxon>
        <taxon>Mucoromycota</taxon>
        <taxon>Mortierellomycotina</taxon>
        <taxon>Mortierellomycetes</taxon>
        <taxon>Mortierellales</taxon>
        <taxon>Mortierellaceae</taxon>
        <taxon>Actinomortierella</taxon>
    </lineage>
</organism>
<dbReference type="AlphaFoldDB" id="A0A9P6Q9K3"/>
<reference evidence="1" key="1">
    <citation type="journal article" date="2020" name="Fungal Divers.">
        <title>Resolving the Mortierellaceae phylogeny through synthesis of multi-gene phylogenetics and phylogenomics.</title>
        <authorList>
            <person name="Vandepol N."/>
            <person name="Liber J."/>
            <person name="Desiro A."/>
            <person name="Na H."/>
            <person name="Kennedy M."/>
            <person name="Barry K."/>
            <person name="Grigoriev I.V."/>
            <person name="Miller A.N."/>
            <person name="O'Donnell K."/>
            <person name="Stajich J.E."/>
            <person name="Bonito G."/>
        </authorList>
    </citation>
    <scope>NUCLEOTIDE SEQUENCE</scope>
    <source>
        <strain evidence="1">BC1065</strain>
    </source>
</reference>
<proteinExistence type="predicted"/>